<name>A0A2C5YC60_9HYPO</name>
<evidence type="ECO:0000256" key="3">
    <source>
        <dbReference type="ARBA" id="ARBA00022989"/>
    </source>
</evidence>
<dbReference type="OrthoDB" id="444255at2759"/>
<feature type="signal peptide" evidence="5">
    <location>
        <begin position="1"/>
        <end position="20"/>
    </location>
</feature>
<evidence type="ECO:0000313" key="8">
    <source>
        <dbReference type="Proteomes" id="UP000226192"/>
    </source>
</evidence>
<organism evidence="7 8">
    <name type="scientific">Ophiocordyceps australis</name>
    <dbReference type="NCBI Taxonomy" id="1399860"/>
    <lineage>
        <taxon>Eukaryota</taxon>
        <taxon>Fungi</taxon>
        <taxon>Dikarya</taxon>
        <taxon>Ascomycota</taxon>
        <taxon>Pezizomycotina</taxon>
        <taxon>Sordariomycetes</taxon>
        <taxon>Hypocreomycetidae</taxon>
        <taxon>Hypocreales</taxon>
        <taxon>Ophiocordycipitaceae</taxon>
        <taxon>Ophiocordyceps</taxon>
    </lineage>
</organism>
<evidence type="ECO:0000256" key="4">
    <source>
        <dbReference type="ARBA" id="ARBA00023136"/>
    </source>
</evidence>
<keyword evidence="2" id="KW-0812">Transmembrane</keyword>
<dbReference type="Proteomes" id="UP000226192">
    <property type="component" value="Unassembled WGS sequence"/>
</dbReference>
<proteinExistence type="predicted"/>
<dbReference type="Pfam" id="PF04991">
    <property type="entry name" value="LicD"/>
    <property type="match status" value="2"/>
</dbReference>
<dbReference type="PANTHER" id="PTHR15407:SF32">
    <property type="entry name" value="PROTEIN (MNN4), PUTATIVE (AFU_ORTHOLOGUE AFUA_1G03790)-RELATED"/>
    <property type="match status" value="1"/>
</dbReference>
<keyword evidence="8" id="KW-1185">Reference proteome</keyword>
<comment type="subcellular location">
    <subcellularLocation>
        <location evidence="1">Membrane</location>
        <topology evidence="1">Single-pass membrane protein</topology>
    </subcellularLocation>
</comment>
<evidence type="ECO:0000256" key="1">
    <source>
        <dbReference type="ARBA" id="ARBA00004167"/>
    </source>
</evidence>
<dbReference type="GO" id="GO:0009100">
    <property type="term" value="P:glycoprotein metabolic process"/>
    <property type="evidence" value="ECO:0007669"/>
    <property type="project" value="UniProtKB-ARBA"/>
</dbReference>
<evidence type="ECO:0000256" key="5">
    <source>
        <dbReference type="SAM" id="SignalP"/>
    </source>
</evidence>
<evidence type="ECO:0000313" key="7">
    <source>
        <dbReference type="EMBL" id="PHH66297.1"/>
    </source>
</evidence>
<gene>
    <name evidence="7" type="ORF">CDD81_7890</name>
</gene>
<feature type="domain" description="LicD/FKTN/FKRP nucleotidyltransferase" evidence="6">
    <location>
        <begin position="191"/>
        <end position="239"/>
    </location>
</feature>
<dbReference type="AlphaFoldDB" id="A0A2C5YC60"/>
<dbReference type="InterPro" id="IPR007074">
    <property type="entry name" value="LicD/FKTN/FKRP_NTP_transf"/>
</dbReference>
<dbReference type="InterPro" id="IPR009644">
    <property type="entry name" value="FKTN/MNN4/W02B3.4-1"/>
</dbReference>
<dbReference type="EMBL" id="NJET01000009">
    <property type="protein sequence ID" value="PHH66297.1"/>
    <property type="molecule type" value="Genomic_DNA"/>
</dbReference>
<keyword evidence="5" id="KW-0732">Signal</keyword>
<reference evidence="7 8" key="1">
    <citation type="submission" date="2017-06" db="EMBL/GenBank/DDBJ databases">
        <title>Ant-infecting Ophiocordyceps genomes reveal a high diversity of potential behavioral manipulation genes and a possible major role for enterotoxins.</title>
        <authorList>
            <person name="De Bekker C."/>
            <person name="Evans H.C."/>
            <person name="Brachmann A."/>
            <person name="Hughes D.P."/>
        </authorList>
    </citation>
    <scope>NUCLEOTIDE SEQUENCE [LARGE SCALE GENOMIC DNA]</scope>
    <source>
        <strain evidence="7 8">Map64</strain>
    </source>
</reference>
<accession>A0A2C5YC60</accession>
<keyword evidence="4" id="KW-0472">Membrane</keyword>
<dbReference type="STRING" id="1399860.A0A2C5YC60"/>
<sequence>MKRLLLVELLLLLLLGSLHATTGNTIAKRDPVPLNEDSYPEPKYFKEAYRHAHYDARYMREPLEQDIHRQVIRHLIQTYLATFAELGVQTWLMHGSLLGWWWGKKVMPWDLDADVQVTEADMYFLAAYYNMTVYYYQYGDMQPGRYFLLDINPHFRHRQDDDLLNLIDARWIDMATGLFIDITAARYALEHHAGDGMLYDKNSHQYRDTYVYPLRNTTFENVPAKIPFRYKEMLESEYGKKALTNTHFHKHVFDQDRMQWVREPEQEEAMHD</sequence>
<comment type="caution">
    <text evidence="7">The sequence shown here is derived from an EMBL/GenBank/DDBJ whole genome shotgun (WGS) entry which is preliminary data.</text>
</comment>
<feature type="domain" description="LicD/FKTN/FKRP nucleotidyltransferase" evidence="6">
    <location>
        <begin position="86"/>
        <end position="188"/>
    </location>
</feature>
<evidence type="ECO:0000256" key="2">
    <source>
        <dbReference type="ARBA" id="ARBA00022692"/>
    </source>
</evidence>
<dbReference type="GO" id="GO:0016020">
    <property type="term" value="C:membrane"/>
    <property type="evidence" value="ECO:0007669"/>
    <property type="project" value="UniProtKB-SubCell"/>
</dbReference>
<feature type="chain" id="PRO_5012360966" description="LicD/FKTN/FKRP nucleotidyltransferase domain-containing protein" evidence="5">
    <location>
        <begin position="21"/>
        <end position="272"/>
    </location>
</feature>
<keyword evidence="3" id="KW-1133">Transmembrane helix</keyword>
<protein>
    <recommendedName>
        <fullName evidence="6">LicD/FKTN/FKRP nucleotidyltransferase domain-containing protein</fullName>
    </recommendedName>
</protein>
<evidence type="ECO:0000259" key="6">
    <source>
        <dbReference type="Pfam" id="PF04991"/>
    </source>
</evidence>
<dbReference type="PANTHER" id="PTHR15407">
    <property type="entry name" value="FUKUTIN-RELATED"/>
    <property type="match status" value="1"/>
</dbReference>